<feature type="region of interest" description="Disordered" evidence="1">
    <location>
        <begin position="337"/>
        <end position="364"/>
    </location>
</feature>
<dbReference type="Pfam" id="PF11696">
    <property type="entry name" value="DUF3292"/>
    <property type="match status" value="2"/>
</dbReference>
<comment type="caution">
    <text evidence="2">The sequence shown here is derived from an EMBL/GenBank/DDBJ whole genome shotgun (WGS) entry which is preliminary data.</text>
</comment>
<protein>
    <submittedName>
        <fullName evidence="2">Uncharacterized protein</fullName>
    </submittedName>
</protein>
<feature type="region of interest" description="Disordered" evidence="1">
    <location>
        <begin position="240"/>
        <end position="261"/>
    </location>
</feature>
<dbReference type="STRING" id="1890683.A0A427Y7W1"/>
<gene>
    <name evidence="2" type="ORF">EHS25_003671</name>
</gene>
<evidence type="ECO:0000313" key="2">
    <source>
        <dbReference type="EMBL" id="RSH87180.1"/>
    </source>
</evidence>
<sequence length="660" mass="72060">MAGTASPPETTGISTSAGAPVGPAQLAQPNPPQESESAVHRPNSPVRPSPCASIEHPAQTVEEQAALEAEWERDRERIVPGMDNDDLDALRRMFDKQVQNVRKCSPPFDTHIPTGLDLQPAPDEEFTVDKLRSNLERFYASIIVGLLRFVKEAQRIRRWEDGGVRSAVALFRDGGLGAETRLAGEQKPAATETKASEWATMVEGGIMSMMAPKGKANGVGDLGQQVADEVNHTLVKNMEDKEAAGEKESGTAEGTSQKDKAIELYGQPTMRIIGGLADKWERMAKWLPGTNPTVPAHPPQSHTLGGLTTDGRHELDVRPPVCESLWVHLRLRLVRQTSHGSGGSEARPYRSPLEREGHLGEVSGGDLATVGDWLNILSDIPTNSQLILRILRDAEHGRHPLPPVSAKPDEAASEDSDGDSGESSMKSKVGGRTKKLTANVKDGTRTRLRRAWDWLRRVKEEGFAQITGHSRANYRGKAENTLAKLHISSETKPAQGVLQRLPRGDDDDMTDHHDRFYVYHKKHGPGHMIFHPSDGSTPARVTFTTLRKAHSSTAGQSGLDHGPGEKHPTVSINDIVGIKKEGKSWPGRLLTSFALDVEGGGGTGLELKVSRRLLSAGHTGLEQLEQGLEEVETISLTGIVRRDELFDRLLAGRDQRWEMV</sequence>
<evidence type="ECO:0000256" key="1">
    <source>
        <dbReference type="SAM" id="MobiDB-lite"/>
    </source>
</evidence>
<dbReference type="PANTHER" id="PTHR38694:SF1">
    <property type="entry name" value="PEROXIN DOMAIN-CONTAINING PROTEIN"/>
    <property type="match status" value="1"/>
</dbReference>
<accession>A0A427Y7W1</accession>
<name>A0A427Y7W1_9TREE</name>
<feature type="compositionally biased region" description="Acidic residues" evidence="1">
    <location>
        <begin position="411"/>
        <end position="420"/>
    </location>
</feature>
<dbReference type="EMBL" id="RSCD01000018">
    <property type="protein sequence ID" value="RSH87180.1"/>
    <property type="molecule type" value="Genomic_DNA"/>
</dbReference>
<dbReference type="PANTHER" id="PTHR38694">
    <property type="entry name" value="CONSERVED EXPRESSED PROTEIN"/>
    <property type="match status" value="1"/>
</dbReference>
<feature type="region of interest" description="Disordered" evidence="1">
    <location>
        <begin position="550"/>
        <end position="570"/>
    </location>
</feature>
<proteinExistence type="predicted"/>
<feature type="region of interest" description="Disordered" evidence="1">
    <location>
        <begin position="399"/>
        <end position="434"/>
    </location>
</feature>
<dbReference type="InterPro" id="IPR021709">
    <property type="entry name" value="DUF3292"/>
</dbReference>
<reference evidence="2 3" key="1">
    <citation type="submission" date="2018-11" db="EMBL/GenBank/DDBJ databases">
        <title>Genome sequence of Saitozyma podzolica DSM 27192.</title>
        <authorList>
            <person name="Aliyu H."/>
            <person name="Gorte O."/>
            <person name="Ochsenreither K."/>
        </authorList>
    </citation>
    <scope>NUCLEOTIDE SEQUENCE [LARGE SCALE GENOMIC DNA]</scope>
    <source>
        <strain evidence="2 3">DSM 27192</strain>
    </source>
</reference>
<organism evidence="2 3">
    <name type="scientific">Saitozyma podzolica</name>
    <dbReference type="NCBI Taxonomy" id="1890683"/>
    <lineage>
        <taxon>Eukaryota</taxon>
        <taxon>Fungi</taxon>
        <taxon>Dikarya</taxon>
        <taxon>Basidiomycota</taxon>
        <taxon>Agaricomycotina</taxon>
        <taxon>Tremellomycetes</taxon>
        <taxon>Tremellales</taxon>
        <taxon>Trimorphomycetaceae</taxon>
        <taxon>Saitozyma</taxon>
    </lineage>
</organism>
<feature type="compositionally biased region" description="Polar residues" evidence="1">
    <location>
        <begin position="7"/>
        <end position="17"/>
    </location>
</feature>
<dbReference type="OrthoDB" id="2594499at2759"/>
<dbReference type="AlphaFoldDB" id="A0A427Y7W1"/>
<dbReference type="Proteomes" id="UP000279259">
    <property type="component" value="Unassembled WGS sequence"/>
</dbReference>
<feature type="region of interest" description="Disordered" evidence="1">
    <location>
        <begin position="1"/>
        <end position="59"/>
    </location>
</feature>
<keyword evidence="3" id="KW-1185">Reference proteome</keyword>
<evidence type="ECO:0000313" key="3">
    <source>
        <dbReference type="Proteomes" id="UP000279259"/>
    </source>
</evidence>